<dbReference type="AlphaFoldDB" id="A0A9D2D9H6"/>
<evidence type="ECO:0000313" key="2">
    <source>
        <dbReference type="Proteomes" id="UP000824017"/>
    </source>
</evidence>
<reference evidence="1" key="1">
    <citation type="journal article" date="2021" name="PeerJ">
        <title>Extensive microbial diversity within the chicken gut microbiome revealed by metagenomics and culture.</title>
        <authorList>
            <person name="Gilroy R."/>
            <person name="Ravi A."/>
            <person name="Getino M."/>
            <person name="Pursley I."/>
            <person name="Horton D.L."/>
            <person name="Alikhan N.F."/>
            <person name="Baker D."/>
            <person name="Gharbi K."/>
            <person name="Hall N."/>
            <person name="Watson M."/>
            <person name="Adriaenssens E.M."/>
            <person name="Foster-Nyarko E."/>
            <person name="Jarju S."/>
            <person name="Secka A."/>
            <person name="Antonio M."/>
            <person name="Oren A."/>
            <person name="Chaudhuri R.R."/>
            <person name="La Ragione R."/>
            <person name="Hildebrand F."/>
            <person name="Pallen M.J."/>
        </authorList>
    </citation>
    <scope>NUCLEOTIDE SEQUENCE</scope>
    <source>
        <strain evidence="1">ChiGjej1B1-13045</strain>
    </source>
</reference>
<dbReference type="EMBL" id="DXCD01000090">
    <property type="protein sequence ID" value="HIZ12966.1"/>
    <property type="molecule type" value="Genomic_DNA"/>
</dbReference>
<name>A0A9D2D9H6_9FIRM</name>
<comment type="caution">
    <text evidence="1">The sequence shown here is derived from an EMBL/GenBank/DDBJ whole genome shotgun (WGS) entry which is preliminary data.</text>
</comment>
<dbReference type="Proteomes" id="UP000824017">
    <property type="component" value="Unassembled WGS sequence"/>
</dbReference>
<protein>
    <submittedName>
        <fullName evidence="1">Uncharacterized protein</fullName>
    </submittedName>
</protein>
<gene>
    <name evidence="1" type="ORF">H9817_03425</name>
</gene>
<reference evidence="1" key="2">
    <citation type="submission" date="2021-04" db="EMBL/GenBank/DDBJ databases">
        <authorList>
            <person name="Gilroy R."/>
        </authorList>
    </citation>
    <scope>NUCLEOTIDE SEQUENCE</scope>
    <source>
        <strain evidence="1">ChiGjej1B1-13045</strain>
    </source>
</reference>
<proteinExistence type="predicted"/>
<sequence>MNKNVWTRPLTMVQRFEANEYVAACGEGGATYKFKCDAPAGTLYYYPNSDGKIDGVYEGWGSAERMGSYTPCGVTHDAPDTGDFYDGFIDRNGNRRPDAGEGVIVWRNREWAILGWRWNGHATTNLDMDSWGKTPS</sequence>
<accession>A0A9D2D9H6</accession>
<evidence type="ECO:0000313" key="1">
    <source>
        <dbReference type="EMBL" id="HIZ12966.1"/>
    </source>
</evidence>
<organism evidence="1 2">
    <name type="scientific">Candidatus Mediterraneibacter stercorigallinarum</name>
    <dbReference type="NCBI Taxonomy" id="2838686"/>
    <lineage>
        <taxon>Bacteria</taxon>
        <taxon>Bacillati</taxon>
        <taxon>Bacillota</taxon>
        <taxon>Clostridia</taxon>
        <taxon>Lachnospirales</taxon>
        <taxon>Lachnospiraceae</taxon>
        <taxon>Mediterraneibacter</taxon>
    </lineage>
</organism>